<organism evidence="2 3">
    <name type="scientific">Halomicrobium mukohataei</name>
    <dbReference type="NCBI Taxonomy" id="57705"/>
    <lineage>
        <taxon>Archaea</taxon>
        <taxon>Methanobacteriati</taxon>
        <taxon>Methanobacteriota</taxon>
        <taxon>Stenosarchaea group</taxon>
        <taxon>Halobacteria</taxon>
        <taxon>Halobacteriales</taxon>
        <taxon>Haloarculaceae</taxon>
        <taxon>Halomicrobium</taxon>
    </lineage>
</organism>
<dbReference type="Pfam" id="PF01877">
    <property type="entry name" value="RNA_binding"/>
    <property type="match status" value="1"/>
</dbReference>
<reference evidence="2 3" key="1">
    <citation type="submission" date="2019-04" db="EMBL/GenBank/DDBJ databases">
        <title>Complete genome sequence of Arthrobacter sp. ZXY-2 associated with effective atrazine degradation and salt adaptation.</title>
        <authorList>
            <person name="Zhao X."/>
        </authorList>
    </citation>
    <scope>NUCLEOTIDE SEQUENCE [LARGE SCALE GENOMIC DNA]</scope>
    <source>
        <strain evidence="3">ZP60</strain>
    </source>
</reference>
<dbReference type="OMA" id="EAYVYPT"/>
<dbReference type="Gene3D" id="3.30.1440.10">
    <property type="match status" value="1"/>
</dbReference>
<evidence type="ECO:0000313" key="2">
    <source>
        <dbReference type="EMBL" id="QCD65851.1"/>
    </source>
</evidence>
<evidence type="ECO:0000313" key="3">
    <source>
        <dbReference type="Proteomes" id="UP000297053"/>
    </source>
</evidence>
<comment type="similarity">
    <text evidence="1">Belongs to the UPF0201 family.</text>
</comment>
<proteinExistence type="inferred from homology"/>
<dbReference type="Proteomes" id="UP000297053">
    <property type="component" value="Chromosome"/>
</dbReference>
<dbReference type="InterPro" id="IPR002739">
    <property type="entry name" value="PAB1135-like"/>
</dbReference>
<dbReference type="InterPro" id="IPR022803">
    <property type="entry name" value="Ribosomal_uL5_dom_sf"/>
</dbReference>
<accession>A0A4D6KIB7</accession>
<dbReference type="SUPFAM" id="SSF55282">
    <property type="entry name" value="RL5-like"/>
    <property type="match status" value="1"/>
</dbReference>
<dbReference type="HAMAP" id="MF_01112">
    <property type="entry name" value="UPF0201"/>
    <property type="match status" value="1"/>
</dbReference>
<evidence type="ECO:0000256" key="1">
    <source>
        <dbReference type="HAMAP-Rule" id="MF_01112"/>
    </source>
</evidence>
<dbReference type="PANTHER" id="PTHR39652">
    <property type="entry name" value="UPF0201 PROTEIN TK1335"/>
    <property type="match status" value="1"/>
</dbReference>
<sequence>MSAVYSVDVRVTAPVHDTEVTDRVADAVTNIFPTADPSYEGDQIVAECHDMSHVSELLHREEILDTARGVFFDTLDDDTFTFELNKQAAFEGRINFSVGGPAELGDIHVQVRVTEPSAEAFIDAIAPPTEDGAPIDTE</sequence>
<name>A0A4D6KIB7_9EURY</name>
<dbReference type="GeneID" id="42179168"/>
<dbReference type="RefSeq" id="WP_015762231.1">
    <property type="nucleotide sequence ID" value="NZ_CP039375.1"/>
</dbReference>
<dbReference type="PANTHER" id="PTHR39652:SF1">
    <property type="entry name" value="UPF0201 PROTEIN TK1335"/>
    <property type="match status" value="1"/>
</dbReference>
<reference evidence="2 3" key="2">
    <citation type="submission" date="2019-04" db="EMBL/GenBank/DDBJ databases">
        <authorList>
            <person name="Yang S."/>
            <person name="Wei W."/>
        </authorList>
    </citation>
    <scope>NUCLEOTIDE SEQUENCE [LARGE SCALE GENOMIC DNA]</scope>
    <source>
        <strain evidence="3">ZP60</strain>
    </source>
</reference>
<dbReference type="AlphaFoldDB" id="A0A4D6KIB7"/>
<dbReference type="EMBL" id="CP039375">
    <property type="protein sequence ID" value="QCD65851.1"/>
    <property type="molecule type" value="Genomic_DNA"/>
</dbReference>
<protein>
    <recommendedName>
        <fullName evidence="1">UPF0201 protein E5139_09490</fullName>
    </recommendedName>
</protein>
<gene>
    <name evidence="2" type="ORF">E5139_09490</name>
</gene>
<dbReference type="KEGG" id="halz:E5139_09490"/>